<dbReference type="RefSeq" id="WP_188454948.1">
    <property type="nucleotide sequence ID" value="NZ_BMFR01000005.1"/>
</dbReference>
<evidence type="ECO:0000313" key="2">
    <source>
        <dbReference type="EMBL" id="GGG73054.1"/>
    </source>
</evidence>
<reference evidence="2" key="2">
    <citation type="submission" date="2020-09" db="EMBL/GenBank/DDBJ databases">
        <authorList>
            <person name="Sun Q."/>
            <person name="Zhou Y."/>
        </authorList>
    </citation>
    <scope>NUCLEOTIDE SEQUENCE</scope>
    <source>
        <strain evidence="2">CGMCC 1.12754</strain>
    </source>
</reference>
<dbReference type="AlphaFoldDB" id="A0A917HA62"/>
<protein>
    <recommendedName>
        <fullName evidence="4">DUF624 domain-containing protein</fullName>
    </recommendedName>
</protein>
<feature type="transmembrane region" description="Helical" evidence="1">
    <location>
        <begin position="104"/>
        <end position="131"/>
    </location>
</feature>
<reference evidence="2" key="1">
    <citation type="journal article" date="2014" name="Int. J. Syst. Evol. Microbiol.">
        <title>Complete genome sequence of Corynebacterium casei LMG S-19264T (=DSM 44701T), isolated from a smear-ripened cheese.</title>
        <authorList>
            <consortium name="US DOE Joint Genome Institute (JGI-PGF)"/>
            <person name="Walter F."/>
            <person name="Albersmeier A."/>
            <person name="Kalinowski J."/>
            <person name="Ruckert C."/>
        </authorList>
    </citation>
    <scope>NUCLEOTIDE SEQUENCE</scope>
    <source>
        <strain evidence="2">CGMCC 1.12754</strain>
    </source>
</reference>
<feature type="transmembrane region" description="Helical" evidence="1">
    <location>
        <begin position="23"/>
        <end position="49"/>
    </location>
</feature>
<keyword evidence="1" id="KW-0472">Membrane</keyword>
<name>A0A917HA62_9BACI</name>
<sequence length="206" mass="23618">MSNFVNGYYRLCVWITRMAYVNILWVLFSVAGIGIFGFLPATAAMFAVVRKWVMGNEDIPIFTIFMKSYRKEFIKANIVGYILLLIGYVLFAELQILWAQQSTIYFVAGFGVLAIFFMYFIVLLYLFPIFVHFNLSTFQYINWPAIIGIVHPILTIVLGIGIVFIHYFTFVTLPALLFFFGGSVTAYILMWGASKTFSKYEQVEAA</sequence>
<comment type="caution">
    <text evidence="2">The sequence shown here is derived from an EMBL/GenBank/DDBJ whole genome shotgun (WGS) entry which is preliminary data.</text>
</comment>
<keyword evidence="3" id="KW-1185">Reference proteome</keyword>
<proteinExistence type="predicted"/>
<organism evidence="2 3">
    <name type="scientific">Virgibacillus oceani</name>
    <dbReference type="NCBI Taxonomy" id="1479511"/>
    <lineage>
        <taxon>Bacteria</taxon>
        <taxon>Bacillati</taxon>
        <taxon>Bacillota</taxon>
        <taxon>Bacilli</taxon>
        <taxon>Bacillales</taxon>
        <taxon>Bacillaceae</taxon>
        <taxon>Virgibacillus</taxon>
    </lineage>
</organism>
<feature type="transmembrane region" description="Helical" evidence="1">
    <location>
        <begin position="78"/>
        <end position="98"/>
    </location>
</feature>
<dbReference type="Proteomes" id="UP000622860">
    <property type="component" value="Unassembled WGS sequence"/>
</dbReference>
<accession>A0A917HA62</accession>
<evidence type="ECO:0008006" key="4">
    <source>
        <dbReference type="Google" id="ProtNLM"/>
    </source>
</evidence>
<gene>
    <name evidence="2" type="primary">yteU</name>
    <name evidence="2" type="ORF">GCM10011398_16820</name>
</gene>
<feature type="transmembrane region" description="Helical" evidence="1">
    <location>
        <begin position="171"/>
        <end position="190"/>
    </location>
</feature>
<feature type="transmembrane region" description="Helical" evidence="1">
    <location>
        <begin position="143"/>
        <end position="165"/>
    </location>
</feature>
<evidence type="ECO:0000313" key="3">
    <source>
        <dbReference type="Proteomes" id="UP000622860"/>
    </source>
</evidence>
<keyword evidence="1" id="KW-0812">Transmembrane</keyword>
<dbReference type="Pfam" id="PF04854">
    <property type="entry name" value="DUF624"/>
    <property type="match status" value="1"/>
</dbReference>
<dbReference type="InterPro" id="IPR006938">
    <property type="entry name" value="DUF624"/>
</dbReference>
<evidence type="ECO:0000256" key="1">
    <source>
        <dbReference type="SAM" id="Phobius"/>
    </source>
</evidence>
<dbReference type="EMBL" id="BMFR01000005">
    <property type="protein sequence ID" value="GGG73054.1"/>
    <property type="molecule type" value="Genomic_DNA"/>
</dbReference>
<keyword evidence="1" id="KW-1133">Transmembrane helix</keyword>